<evidence type="ECO:0000256" key="3">
    <source>
        <dbReference type="ARBA" id="ARBA00022840"/>
    </source>
</evidence>
<feature type="domain" description="ABC transporter" evidence="4">
    <location>
        <begin position="15"/>
        <end position="251"/>
    </location>
</feature>
<dbReference type="GO" id="GO:0005524">
    <property type="term" value="F:ATP binding"/>
    <property type="evidence" value="ECO:0007669"/>
    <property type="project" value="UniProtKB-KW"/>
</dbReference>
<dbReference type="AlphaFoldDB" id="A0AAT9FNR9"/>
<accession>A0AAT9FNR9</accession>
<gene>
    <name evidence="5" type="ORF">NT6N_26480</name>
</gene>
<dbReference type="PROSITE" id="PS50893">
    <property type="entry name" value="ABC_TRANSPORTER_2"/>
    <property type="match status" value="1"/>
</dbReference>
<evidence type="ECO:0000313" key="5">
    <source>
        <dbReference type="EMBL" id="BDS07608.1"/>
    </source>
</evidence>
<name>A0AAT9FNR9_9BACT</name>
<dbReference type="SUPFAM" id="SSF52540">
    <property type="entry name" value="P-loop containing nucleoside triphosphate hydrolases"/>
    <property type="match status" value="1"/>
</dbReference>
<dbReference type="InterPro" id="IPR003439">
    <property type="entry name" value="ABC_transporter-like_ATP-bd"/>
</dbReference>
<keyword evidence="2" id="KW-0547">Nucleotide-binding</keyword>
<dbReference type="InterPro" id="IPR017871">
    <property type="entry name" value="ABC_transporter-like_CS"/>
</dbReference>
<dbReference type="PANTHER" id="PTHR43023:SF3">
    <property type="entry name" value="PROTEIN TRIGALACTOSYLDIACYLGLYCEROL 3, CHLOROPLASTIC"/>
    <property type="match status" value="1"/>
</dbReference>
<organism evidence="5">
    <name type="scientific">Oceaniferula spumae</name>
    <dbReference type="NCBI Taxonomy" id="2979115"/>
    <lineage>
        <taxon>Bacteria</taxon>
        <taxon>Pseudomonadati</taxon>
        <taxon>Verrucomicrobiota</taxon>
        <taxon>Verrucomicrobiia</taxon>
        <taxon>Verrucomicrobiales</taxon>
        <taxon>Verrucomicrobiaceae</taxon>
        <taxon>Oceaniferula</taxon>
    </lineage>
</organism>
<dbReference type="PANTHER" id="PTHR43023">
    <property type="entry name" value="PROTEIN TRIGALACTOSYLDIACYLGLYCEROL 3, CHLOROPLASTIC"/>
    <property type="match status" value="1"/>
</dbReference>
<dbReference type="PROSITE" id="PS00211">
    <property type="entry name" value="ABC_TRANSPORTER_1"/>
    <property type="match status" value="1"/>
</dbReference>
<proteinExistence type="predicted"/>
<dbReference type="EMBL" id="AP026866">
    <property type="protein sequence ID" value="BDS07608.1"/>
    <property type="molecule type" value="Genomic_DNA"/>
</dbReference>
<dbReference type="InterPro" id="IPR027417">
    <property type="entry name" value="P-loop_NTPase"/>
</dbReference>
<dbReference type="KEGG" id="osu:NT6N_26480"/>
<keyword evidence="3 5" id="KW-0067">ATP-binding</keyword>
<sequence>MPEIPEDKARDEPLISVRGLHRYFGEKHVLKGADLDVYPGETLCMLGTSGGGKSVMVKHMLGLMQPDEGSVKIDGIEISHMSERELGPVRKKVGMMFQNGALFDSMNVAQNIAFPLREAGIKDLKQINHRVAEVLEIVRLPGQEETMPSDLSGGMRKRVALARAIVDRPACVCYDEPHAGLDPVTADSIDRLIKRLQHEHGITNIVITHELRSVFRIADRIVFMKDGEVYWQGTPVEMKTSEDAVLVQFLSGIDNSGKKWASDTAH</sequence>
<reference evidence="5" key="1">
    <citation type="submission" date="2024-07" db="EMBL/GenBank/DDBJ databases">
        <title>Complete genome sequence of Verrucomicrobiaceae bacterium NT6N.</title>
        <authorList>
            <person name="Huang C."/>
            <person name="Takami H."/>
            <person name="Hamasaki K."/>
        </authorList>
    </citation>
    <scope>NUCLEOTIDE SEQUENCE</scope>
    <source>
        <strain evidence="5">NT6N</strain>
    </source>
</reference>
<keyword evidence="1" id="KW-0813">Transport</keyword>
<dbReference type="Gene3D" id="3.40.50.300">
    <property type="entry name" value="P-loop containing nucleotide triphosphate hydrolases"/>
    <property type="match status" value="1"/>
</dbReference>
<evidence type="ECO:0000256" key="1">
    <source>
        <dbReference type="ARBA" id="ARBA00022448"/>
    </source>
</evidence>
<evidence type="ECO:0000256" key="2">
    <source>
        <dbReference type="ARBA" id="ARBA00022741"/>
    </source>
</evidence>
<dbReference type="InterPro" id="IPR003593">
    <property type="entry name" value="AAA+_ATPase"/>
</dbReference>
<protein>
    <submittedName>
        <fullName evidence="5">ABC transporter ATP-binding protein</fullName>
    </submittedName>
</protein>
<dbReference type="Pfam" id="PF00005">
    <property type="entry name" value="ABC_tran"/>
    <property type="match status" value="1"/>
</dbReference>
<dbReference type="SMART" id="SM00382">
    <property type="entry name" value="AAA"/>
    <property type="match status" value="1"/>
</dbReference>
<evidence type="ECO:0000259" key="4">
    <source>
        <dbReference type="PROSITE" id="PS50893"/>
    </source>
</evidence>
<dbReference type="GO" id="GO:0016887">
    <property type="term" value="F:ATP hydrolysis activity"/>
    <property type="evidence" value="ECO:0007669"/>
    <property type="project" value="InterPro"/>
</dbReference>